<dbReference type="Gene3D" id="2.60.40.2970">
    <property type="match status" value="1"/>
</dbReference>
<dbReference type="InterPro" id="IPR043129">
    <property type="entry name" value="ATPase_NBD"/>
</dbReference>
<evidence type="ECO:0000256" key="5">
    <source>
        <dbReference type="PIRSR" id="PIRSR601384-1"/>
    </source>
</evidence>
<dbReference type="SUPFAM" id="SSF100934">
    <property type="entry name" value="Heat shock protein 70kD (HSP70), C-terminal subdomain"/>
    <property type="match status" value="1"/>
</dbReference>
<keyword evidence="6 8" id="KW-0862">Zinc</keyword>
<protein>
    <recommendedName>
        <fullName evidence="8">Neutral protease 2</fullName>
        <ecNumber evidence="8">3.4.24.39</ecNumber>
    </recommendedName>
    <alternativeName>
        <fullName evidence="8">Deuterolysin</fullName>
    </alternativeName>
</protein>
<dbReference type="InterPro" id="IPR029048">
    <property type="entry name" value="HSP70_C_sf"/>
</dbReference>
<feature type="chain" id="PRO_5008811302" description="Neutral protease 2" evidence="8">
    <location>
        <begin position="20"/>
        <end position="1322"/>
    </location>
</feature>
<comment type="function">
    <text evidence="4 8">Secreted metalloproteinase that allows assimilation of proteinaceous substrates. Shows high activities on basic nuclear substrates such as histone and protamine.</text>
</comment>
<proteinExistence type="inferred from homology"/>
<dbReference type="GO" id="GO:0004222">
    <property type="term" value="F:metalloendopeptidase activity"/>
    <property type="evidence" value="ECO:0007669"/>
    <property type="project" value="InterPro"/>
</dbReference>
<evidence type="ECO:0000256" key="7">
    <source>
        <dbReference type="PIRSR" id="PIRSR601384-3"/>
    </source>
</evidence>
<feature type="compositionally biased region" description="Low complexity" evidence="9">
    <location>
        <begin position="945"/>
        <end position="986"/>
    </location>
</feature>
<dbReference type="EMBL" id="LZYO01000010">
    <property type="protein sequence ID" value="ODH44964.1"/>
    <property type="molecule type" value="Genomic_DNA"/>
</dbReference>
<keyword evidence="8" id="KW-0378">Hydrolase</keyword>
<keyword evidence="2" id="KW-0067">ATP-binding</keyword>
<feature type="active site" evidence="5">
    <location>
        <position position="310"/>
    </location>
</feature>
<gene>
    <name evidence="11" type="ORF">ACO22_00515</name>
</gene>
<dbReference type="VEuPathDB" id="FungiDB:PABG_02361"/>
<evidence type="ECO:0000256" key="1">
    <source>
        <dbReference type="ARBA" id="ARBA00022741"/>
    </source>
</evidence>
<feature type="compositionally biased region" description="Basic and acidic residues" evidence="9">
    <location>
        <begin position="1298"/>
        <end position="1322"/>
    </location>
</feature>
<keyword evidence="3" id="KW-0143">Chaperone</keyword>
<dbReference type="GO" id="GO:0046872">
    <property type="term" value="F:metal ion binding"/>
    <property type="evidence" value="ECO:0007669"/>
    <property type="project" value="UniProtKB-KW"/>
</dbReference>
<dbReference type="InterPro" id="IPR024079">
    <property type="entry name" value="MetalloPept_cat_dom_sf"/>
</dbReference>
<evidence type="ECO:0000256" key="8">
    <source>
        <dbReference type="RuleBase" id="RU361126"/>
    </source>
</evidence>
<dbReference type="InterPro" id="IPR001384">
    <property type="entry name" value="Peptidase_M35"/>
</dbReference>
<dbReference type="PANTHER" id="PTHR45639:SF3">
    <property type="entry name" value="HYPOXIA UP-REGULATED PROTEIN 1"/>
    <property type="match status" value="1"/>
</dbReference>
<dbReference type="SUPFAM" id="SSF53067">
    <property type="entry name" value="Actin-like ATPase domain"/>
    <property type="match status" value="2"/>
</dbReference>
<dbReference type="VEuPathDB" id="FungiDB:PADG_00778"/>
<feature type="region of interest" description="Disordered" evidence="9">
    <location>
        <begin position="934"/>
        <end position="988"/>
    </location>
</feature>
<accession>A0A1D2JPF5</accession>
<dbReference type="Gene3D" id="3.30.30.30">
    <property type="match status" value="1"/>
</dbReference>
<feature type="disulfide bond" evidence="7">
    <location>
        <begin position="188"/>
        <end position="259"/>
    </location>
</feature>
<keyword evidence="6 8" id="KW-0479">Metal-binding</keyword>
<dbReference type="Gene3D" id="1.20.1270.10">
    <property type="match status" value="1"/>
</dbReference>
<reference evidence="11 12" key="1">
    <citation type="submission" date="2016-06" db="EMBL/GenBank/DDBJ databases">
        <authorList>
            <person name="Kjaerup R.B."/>
            <person name="Dalgaard T.S."/>
            <person name="Juul-Madsen H.R."/>
        </authorList>
    </citation>
    <scope>NUCLEOTIDE SEQUENCE [LARGE SCALE GENOMIC DNA]</scope>
    <source>
        <strain evidence="11 12">Pb300</strain>
    </source>
</reference>
<feature type="region of interest" description="Disordered" evidence="9">
    <location>
        <begin position="1189"/>
        <end position="1209"/>
    </location>
</feature>
<dbReference type="Pfam" id="PF02102">
    <property type="entry name" value="Peptidase_M35"/>
    <property type="match status" value="1"/>
</dbReference>
<organism evidence="11 12">
    <name type="scientific">Paracoccidioides brasiliensis</name>
    <dbReference type="NCBI Taxonomy" id="121759"/>
    <lineage>
        <taxon>Eukaryota</taxon>
        <taxon>Fungi</taxon>
        <taxon>Dikarya</taxon>
        <taxon>Ascomycota</taxon>
        <taxon>Pezizomycotina</taxon>
        <taxon>Eurotiomycetes</taxon>
        <taxon>Eurotiomycetidae</taxon>
        <taxon>Onygenales</taxon>
        <taxon>Ajellomycetaceae</taxon>
        <taxon>Paracoccidioides</taxon>
    </lineage>
</organism>
<dbReference type="GO" id="GO:0034663">
    <property type="term" value="C:endoplasmic reticulum chaperone complex"/>
    <property type="evidence" value="ECO:0007669"/>
    <property type="project" value="TreeGrafter"/>
</dbReference>
<feature type="signal peptide" evidence="8">
    <location>
        <begin position="1"/>
        <end position="19"/>
    </location>
</feature>
<dbReference type="CDD" id="cd10230">
    <property type="entry name" value="ASKHA_NBD_HSP70_HYOU1"/>
    <property type="match status" value="1"/>
</dbReference>
<dbReference type="EC" id="3.4.24.39" evidence="8"/>
<dbReference type="Proteomes" id="UP000242814">
    <property type="component" value="Unassembled WGS sequence"/>
</dbReference>
<dbReference type="InterPro" id="IPR029463">
    <property type="entry name" value="Lys_MEP"/>
</dbReference>
<dbReference type="Gene3D" id="3.40.390.10">
    <property type="entry name" value="Collagenase (Catalytic Domain)"/>
    <property type="match status" value="1"/>
</dbReference>
<feature type="binding site" evidence="6">
    <location>
        <position position="324"/>
    </location>
    <ligand>
        <name>Zn(2+)</name>
        <dbReference type="ChEBI" id="CHEBI:29105"/>
        <note>catalytic</note>
    </ligand>
</feature>
<dbReference type="Gene3D" id="3.30.420.40">
    <property type="match status" value="2"/>
</dbReference>
<feature type="compositionally biased region" description="Low complexity" evidence="9">
    <location>
        <begin position="1191"/>
        <end position="1205"/>
    </location>
</feature>
<feature type="binding site" evidence="6">
    <location>
        <position position="313"/>
    </location>
    <ligand>
        <name>Zn(2+)</name>
        <dbReference type="ChEBI" id="CHEBI:29105"/>
        <note>catalytic</note>
    </ligand>
</feature>
<keyword evidence="8" id="KW-0165">Cleavage on pair of basic residues</keyword>
<dbReference type="CDD" id="cd11008">
    <property type="entry name" value="M35_deuterolysin_like"/>
    <property type="match status" value="1"/>
</dbReference>
<dbReference type="GO" id="GO:0005576">
    <property type="term" value="C:extracellular region"/>
    <property type="evidence" value="ECO:0007669"/>
    <property type="project" value="UniProtKB-SubCell"/>
</dbReference>
<comment type="caution">
    <text evidence="11">The sequence shown here is derived from an EMBL/GenBank/DDBJ whole genome shotgun (WGS) entry which is preliminary data.</text>
</comment>
<keyword evidence="8" id="KW-0645">Protease</keyword>
<dbReference type="PRINTS" id="PR00768">
    <property type="entry name" value="DEUTEROLYSIN"/>
</dbReference>
<feature type="disulfide bond" evidence="7">
    <location>
        <begin position="266"/>
        <end position="284"/>
    </location>
</feature>
<evidence type="ECO:0000313" key="11">
    <source>
        <dbReference type="EMBL" id="ODH44964.1"/>
    </source>
</evidence>
<sequence>MRHVSGILAVAAFTISAFAGVIQPVAKDARDSAELDVKLTQVDGTVIKAVVTNNGDKDLNILNLNFFRDTAPVKKVSIYSQGVEVPFGGIRVRHKTSDLSSDVITYLAPGESFEDEFDVAITSDLSQGGPVVLQTQGYVPTTDTGGKTLSGVVRYKSNKLEIDVDGTTAAKSFAAMNQFVKIAKLSSCEGSQGDDTRRALRDCASLSTLAAAQAWAGGPKMLEYFKANDDATRKLVADRFTAVALESSNLTGGSTTYYCRDPYNICTNNIIAYTIPAENLISNCPIYYTEFDNVNRKCHGQDRVTTSLHEFTHASSVFSPGTKDIAYGYNACILLSTRDALNNADTFALFAQCSAVIGIDLGTEFIKAALVKPGVPLEIVLTKDSKRKETAALAFKPPREHNAAFPDRFYGSDALSLAPRFPGDVFANLKVLLGVPLESGIQGSGDHQENVVETYKGWHPAIDIGEIPGRGTVGIKSKRLAEEQGRELFMVEELLAMQLKQVKGNAEAMGGRRSEIQDAVITFPPFYTAAEKRSVQLAAQLAGLNVIAMISDGLAVGVHYATSRTFPNVSDGKKPEYHVVYDMGAGSTSATVLRFQSRSVKDIGRFNKIVQEVQVVGSGWDKTLGGNTLNQLIVNDMIEKFVAAEKLKDGATPEQLRAHGRTMAMLWKEAERVRHILSANSETSVSFEALYHDDVNFKYQITRSHFENLAKDHSSRVPGPLNEALASAHLNLRDVDSVILHGGAVRTPFVQKHLESACKGASKLRTSVNADEAAVFGATFTGAALSRSFRVKDIRAGDTPGFTVGMKWKSGDRERQQRLFTPSSDIGAEKTVTMKNLEDFEFSFYQQLTQDGNPVEALITGIQTTNLTQSVAALKDRFGCVPANMTTKLSIQLRPLDRIPELVSGVVSCKYVSEEKKGVVEDVKEFFGLGSKKVDQQPLQDDPTTESTTVDSESSSTASVSATGSSSSVSESTSASSSTESAAKSSDTIHVKTESIPIAFTTSVLGIPPPSVTHLARIKARLAAFDASDLARVKREEMFNNLEAYIYSAQDLVTEEEFIRTIAADALAKLKENLSEASDWLYGDGADAPTKDIKTKLDGLKQYIEPALNRKKEHSLRTTKVDSLKQGLQNAKLFADIMRDQIEAEESIRSISESTSQSSAPASEGSTSTSSTSVPFSISDDFASLEDEFPSETTATTTPSSTPSSKHNPLSIYSATDISALSSTHDTISSWLETQLSLQEKLSDFEDPVLTVRDLEAKIRELERALNKIMTSIPLPGGEKANGDRKTGGNGNSKNKNGKKEKQKAKGEPKEKEDLKKVRDEL</sequence>
<evidence type="ECO:0000256" key="2">
    <source>
        <dbReference type="ARBA" id="ARBA00022840"/>
    </source>
</evidence>
<dbReference type="GO" id="GO:0030968">
    <property type="term" value="P:endoplasmic reticulum unfolded protein response"/>
    <property type="evidence" value="ECO:0007669"/>
    <property type="project" value="TreeGrafter"/>
</dbReference>
<dbReference type="GO" id="GO:0140662">
    <property type="term" value="F:ATP-dependent protein folding chaperone"/>
    <property type="evidence" value="ECO:0007669"/>
    <property type="project" value="InterPro"/>
</dbReference>
<dbReference type="InterPro" id="IPR013126">
    <property type="entry name" value="Hsp_70_fam"/>
</dbReference>
<evidence type="ECO:0000256" key="6">
    <source>
        <dbReference type="PIRSR" id="PIRSR601384-2"/>
    </source>
</evidence>
<dbReference type="FunFam" id="3.90.640.10:FF:000039">
    <property type="entry name" value="Hsp70 family chaperone Lhs1/Orp150"/>
    <property type="match status" value="1"/>
</dbReference>
<keyword evidence="1" id="KW-0547">Nucleotide-binding</keyword>
<keyword evidence="8" id="KW-0732">Signal</keyword>
<feature type="region of interest" description="Disordered" evidence="9">
    <location>
        <begin position="1273"/>
        <end position="1322"/>
    </location>
</feature>
<comment type="similarity">
    <text evidence="8">Belongs to the peptidase M35 family.</text>
</comment>
<evidence type="ECO:0000256" key="3">
    <source>
        <dbReference type="ARBA" id="ARBA00023186"/>
    </source>
</evidence>
<dbReference type="Pfam" id="PF00012">
    <property type="entry name" value="HSP70"/>
    <property type="match status" value="1"/>
</dbReference>
<evidence type="ECO:0000313" key="12">
    <source>
        <dbReference type="Proteomes" id="UP000242814"/>
    </source>
</evidence>
<keyword evidence="8" id="KW-0482">Metalloprotease</keyword>
<feature type="binding site" evidence="6">
    <location>
        <position position="309"/>
    </location>
    <ligand>
        <name>Zn(2+)</name>
        <dbReference type="ChEBI" id="CHEBI:29105"/>
        <note>catalytic</note>
    </ligand>
</feature>
<feature type="compositionally biased region" description="Low complexity" evidence="9">
    <location>
        <begin position="1149"/>
        <end position="1174"/>
    </location>
</feature>
<feature type="region of interest" description="Disordered" evidence="9">
    <location>
        <begin position="1147"/>
        <end position="1174"/>
    </location>
</feature>
<dbReference type="SMART" id="SM01351">
    <property type="entry name" value="Aspzincin_M35"/>
    <property type="match status" value="1"/>
</dbReference>
<comment type="cofactor">
    <cofactor evidence="6 8">
        <name>Zn(2+)</name>
        <dbReference type="ChEBI" id="CHEBI:29105"/>
    </cofactor>
    <text evidence="6 8">Binds 1 zinc ion per subunit.</text>
</comment>
<dbReference type="SUPFAM" id="SSF55486">
    <property type="entry name" value="Metalloproteases ('zincins'), catalytic domain"/>
    <property type="match status" value="1"/>
</dbReference>
<feature type="domain" description="Lysine-specific metallo-endopeptidase" evidence="10">
    <location>
        <begin position="207"/>
        <end position="352"/>
    </location>
</feature>
<name>A0A1D2JPF5_PARBR</name>
<dbReference type="PANTHER" id="PTHR45639">
    <property type="entry name" value="HSC70CB, ISOFORM G-RELATED"/>
    <property type="match status" value="1"/>
</dbReference>
<evidence type="ECO:0000256" key="9">
    <source>
        <dbReference type="SAM" id="MobiDB-lite"/>
    </source>
</evidence>
<evidence type="ECO:0000259" key="10">
    <source>
        <dbReference type="SMART" id="SM01351"/>
    </source>
</evidence>
<dbReference type="Gene3D" id="3.90.640.10">
    <property type="entry name" value="Actin, Chain A, domain 4"/>
    <property type="match status" value="1"/>
</dbReference>
<comment type="catalytic activity">
    <reaction evidence="8">
        <text>Preferential cleavage of bonds with hydrophobic residues in P1'. Also 3-Asn-|-Gln-4 and 8-Gly-|-Ser-9 bonds in insulin B chain.</text>
        <dbReference type="EC" id="3.4.24.39"/>
    </reaction>
</comment>
<comment type="subcellular location">
    <subcellularLocation>
        <location evidence="8">Secreted</location>
    </subcellularLocation>
</comment>
<dbReference type="GO" id="GO:0006508">
    <property type="term" value="P:proteolysis"/>
    <property type="evidence" value="ECO:0007669"/>
    <property type="project" value="UniProtKB-KW"/>
</dbReference>
<dbReference type="GO" id="GO:0005524">
    <property type="term" value="F:ATP binding"/>
    <property type="evidence" value="ECO:0007669"/>
    <property type="project" value="UniProtKB-KW"/>
</dbReference>
<evidence type="ECO:0000256" key="4">
    <source>
        <dbReference type="ARBA" id="ARBA00049968"/>
    </source>
</evidence>
<keyword evidence="8" id="KW-0964">Secreted</keyword>